<reference evidence="1 2" key="1">
    <citation type="submission" date="2021-03" db="EMBL/GenBank/DDBJ databases">
        <title>Sequencing the genomes of 1000 actinobacteria strains.</title>
        <authorList>
            <person name="Klenk H.-P."/>
        </authorList>
    </citation>
    <scope>NUCLEOTIDE SEQUENCE [LARGE SCALE GENOMIC DNA]</scope>
    <source>
        <strain evidence="1 2">DSM 14566</strain>
    </source>
</reference>
<proteinExistence type="predicted"/>
<dbReference type="EMBL" id="JAGIOD010000001">
    <property type="protein sequence ID" value="MBP2381289.1"/>
    <property type="molecule type" value="Genomic_DNA"/>
</dbReference>
<protein>
    <recommendedName>
        <fullName evidence="3">ThuA-like domain-containing protein</fullName>
    </recommendedName>
</protein>
<accession>A0ABS4WYK5</accession>
<sequence>MSRIAFLHTGSSSHLADLRDPAVRAMDVTDVYAPELHEGDLDGFDGLFVAARLHPAVMTHIAPSVVDFLRAPGARAYIDGENSVGDWLPGTSETRRGTNFWAWRLREDVGRRSVNTDHPFWKHLADDAVHWHYHGVLTHPSSAVPLVRLEELPEHARDAVAVDPWQIPYRAIPGHANTLLYYDAGTFPAELVVSTMDSSYHHGAGFMPGATQLMYRMLHWLRGANTRCSTPDSAMAA</sequence>
<gene>
    <name evidence="1" type="ORF">JOF43_001246</name>
</gene>
<keyword evidence="2" id="KW-1185">Reference proteome</keyword>
<evidence type="ECO:0008006" key="3">
    <source>
        <dbReference type="Google" id="ProtNLM"/>
    </source>
</evidence>
<evidence type="ECO:0000313" key="2">
    <source>
        <dbReference type="Proteomes" id="UP001519290"/>
    </source>
</evidence>
<dbReference type="RefSeq" id="WP_209900329.1">
    <property type="nucleotide sequence ID" value="NZ_BAAAJW010000002.1"/>
</dbReference>
<name>A0ABS4WYK5_9MICO</name>
<evidence type="ECO:0000313" key="1">
    <source>
        <dbReference type="EMBL" id="MBP2381289.1"/>
    </source>
</evidence>
<dbReference type="Proteomes" id="UP001519290">
    <property type="component" value="Unassembled WGS sequence"/>
</dbReference>
<organism evidence="1 2">
    <name type="scientific">Brachybacterium sacelli</name>
    <dbReference type="NCBI Taxonomy" id="173364"/>
    <lineage>
        <taxon>Bacteria</taxon>
        <taxon>Bacillati</taxon>
        <taxon>Actinomycetota</taxon>
        <taxon>Actinomycetes</taxon>
        <taxon>Micrococcales</taxon>
        <taxon>Dermabacteraceae</taxon>
        <taxon>Brachybacterium</taxon>
    </lineage>
</organism>
<comment type="caution">
    <text evidence="1">The sequence shown here is derived from an EMBL/GenBank/DDBJ whole genome shotgun (WGS) entry which is preliminary data.</text>
</comment>